<name>A0A9D1SHG3_9FIRM</name>
<keyword evidence="3" id="KW-0472">Membrane</keyword>
<feature type="transmembrane region" description="Helical" evidence="3">
    <location>
        <begin position="537"/>
        <end position="558"/>
    </location>
</feature>
<feature type="domain" description="AB hydrolase-1" evidence="4">
    <location>
        <begin position="99"/>
        <end position="243"/>
    </location>
</feature>
<dbReference type="Gene3D" id="3.40.50.1820">
    <property type="entry name" value="alpha/beta hydrolase"/>
    <property type="match status" value="1"/>
</dbReference>
<feature type="transmembrane region" description="Helical" evidence="3">
    <location>
        <begin position="497"/>
        <end position="517"/>
    </location>
</feature>
<comment type="similarity">
    <text evidence="2">Belongs to the AB hydrolase superfamily. FUS2 hydrolase family.</text>
</comment>
<dbReference type="Pfam" id="PF00561">
    <property type="entry name" value="Abhydrolase_1"/>
    <property type="match status" value="1"/>
</dbReference>
<dbReference type="InterPro" id="IPR029058">
    <property type="entry name" value="AB_hydrolase_fold"/>
</dbReference>
<sequence length="665" mass="73590">MDYFKNGLKNYFKINKVAVIFLIVCLAVIFLSSFIASGIQSDGWTVEVTDLRDATNEGTKEVVTVTDGVTTVETEEIKGKVVSGILFKPKAASAENPLPAVVLTHGYLNNREMQLQNAIELARRGFVVLTVDREGHGNYENTGDTGALMATSGLYDSVKYVYNLDYVDKDKIGISGHSMGGYTTAVTLMQDVQLGLVSAGLMQAWSTFITAGADVDVGFLKAYDDEFFFTTEENGGTISREWLTTDQAKEFVGETGDSVVNKGIYVNGQLVETEGGQEVDGAFRVIYEIDGVHPQNHCSVEGANAVVNFFYSAFGTPNGYEYIPETNQTWWVKEMFSLIGLIAFFALIFPMVSLLLRIPFFRSLAGKQTVSADGTLVWTDNALPETKPLKGIQKNLTYWLGAIGIALFSGFTIQSICTEYGDKWFPNTQLYPQDTTNWVAMWAVCVALFSVAVILFFRFVNGAINKLRYKEQSSSYTENPFAAAKLQTGFTGLVKTFVLALVVVGLLLALLFLNWAIWKVDFRIWTLAVKVFDLGVFLPTIVRYSVFFGIFFIISAIFNENYRAKNIPEWASILINVFFNIIGVLLVVAIQYGTFTTTGEMWQPDMALGYIVLFPMIPILAIATVISRRMSAKTGNIWLGAFINTMLFTLITCTNTAASFAYVMG</sequence>
<dbReference type="InterPro" id="IPR050261">
    <property type="entry name" value="FrsA_esterase"/>
</dbReference>
<feature type="transmembrane region" description="Helical" evidence="3">
    <location>
        <begin position="17"/>
        <end position="39"/>
    </location>
</feature>
<dbReference type="EMBL" id="DVNF01000003">
    <property type="protein sequence ID" value="HIU59768.1"/>
    <property type="molecule type" value="Genomic_DNA"/>
</dbReference>
<feature type="transmembrane region" description="Helical" evidence="3">
    <location>
        <begin position="570"/>
        <end position="595"/>
    </location>
</feature>
<evidence type="ECO:0000313" key="5">
    <source>
        <dbReference type="EMBL" id="HIU59768.1"/>
    </source>
</evidence>
<evidence type="ECO:0000256" key="1">
    <source>
        <dbReference type="ARBA" id="ARBA00022801"/>
    </source>
</evidence>
<gene>
    <name evidence="5" type="ORF">IAB05_00080</name>
</gene>
<protein>
    <submittedName>
        <fullName evidence="5">Alpha/beta hydrolase</fullName>
    </submittedName>
</protein>
<reference evidence="5" key="2">
    <citation type="journal article" date="2021" name="PeerJ">
        <title>Extensive microbial diversity within the chicken gut microbiome revealed by metagenomics and culture.</title>
        <authorList>
            <person name="Gilroy R."/>
            <person name="Ravi A."/>
            <person name="Getino M."/>
            <person name="Pursley I."/>
            <person name="Horton D.L."/>
            <person name="Alikhan N.F."/>
            <person name="Baker D."/>
            <person name="Gharbi K."/>
            <person name="Hall N."/>
            <person name="Watson M."/>
            <person name="Adriaenssens E.M."/>
            <person name="Foster-Nyarko E."/>
            <person name="Jarju S."/>
            <person name="Secka A."/>
            <person name="Antonio M."/>
            <person name="Oren A."/>
            <person name="Chaudhuri R.R."/>
            <person name="La Ragione R."/>
            <person name="Hildebrand F."/>
            <person name="Pallen M.J."/>
        </authorList>
    </citation>
    <scope>NUCLEOTIDE SEQUENCE</scope>
    <source>
        <strain evidence="5">18911</strain>
    </source>
</reference>
<feature type="transmembrane region" description="Helical" evidence="3">
    <location>
        <begin position="638"/>
        <end position="663"/>
    </location>
</feature>
<evidence type="ECO:0000313" key="6">
    <source>
        <dbReference type="Proteomes" id="UP000824094"/>
    </source>
</evidence>
<feature type="transmembrane region" description="Helical" evidence="3">
    <location>
        <begin position="335"/>
        <end position="356"/>
    </location>
</feature>
<feature type="transmembrane region" description="Helical" evidence="3">
    <location>
        <begin position="396"/>
        <end position="416"/>
    </location>
</feature>
<accession>A0A9D1SHG3</accession>
<feature type="transmembrane region" description="Helical" evidence="3">
    <location>
        <begin position="436"/>
        <end position="460"/>
    </location>
</feature>
<dbReference type="PANTHER" id="PTHR22946">
    <property type="entry name" value="DIENELACTONE HYDROLASE DOMAIN-CONTAINING PROTEIN-RELATED"/>
    <property type="match status" value="1"/>
</dbReference>
<keyword evidence="1 5" id="KW-0378">Hydrolase</keyword>
<evidence type="ECO:0000256" key="2">
    <source>
        <dbReference type="ARBA" id="ARBA00038115"/>
    </source>
</evidence>
<organism evidence="5 6">
    <name type="scientific">Candidatus Stercoripulliclostridium merdigallinarum</name>
    <dbReference type="NCBI Taxonomy" id="2840951"/>
    <lineage>
        <taxon>Bacteria</taxon>
        <taxon>Bacillati</taxon>
        <taxon>Bacillota</taxon>
        <taxon>Clostridia</taxon>
        <taxon>Eubacteriales</taxon>
        <taxon>Candidatus Stercoripulliclostridium</taxon>
    </lineage>
</organism>
<proteinExistence type="inferred from homology"/>
<dbReference type="InterPro" id="IPR000073">
    <property type="entry name" value="AB_hydrolase_1"/>
</dbReference>
<comment type="caution">
    <text evidence="5">The sequence shown here is derived from an EMBL/GenBank/DDBJ whole genome shotgun (WGS) entry which is preliminary data.</text>
</comment>
<dbReference type="Proteomes" id="UP000824094">
    <property type="component" value="Unassembled WGS sequence"/>
</dbReference>
<dbReference type="SUPFAM" id="SSF53474">
    <property type="entry name" value="alpha/beta-Hydrolases"/>
    <property type="match status" value="1"/>
</dbReference>
<dbReference type="PANTHER" id="PTHR22946:SF9">
    <property type="entry name" value="POLYKETIDE TRANSFERASE AF380"/>
    <property type="match status" value="1"/>
</dbReference>
<dbReference type="AlphaFoldDB" id="A0A9D1SHG3"/>
<evidence type="ECO:0000256" key="3">
    <source>
        <dbReference type="SAM" id="Phobius"/>
    </source>
</evidence>
<feature type="transmembrane region" description="Helical" evidence="3">
    <location>
        <begin position="607"/>
        <end position="626"/>
    </location>
</feature>
<keyword evidence="3" id="KW-0812">Transmembrane</keyword>
<evidence type="ECO:0000259" key="4">
    <source>
        <dbReference type="Pfam" id="PF00561"/>
    </source>
</evidence>
<reference evidence="5" key="1">
    <citation type="submission" date="2020-10" db="EMBL/GenBank/DDBJ databases">
        <authorList>
            <person name="Gilroy R."/>
        </authorList>
    </citation>
    <scope>NUCLEOTIDE SEQUENCE</scope>
    <source>
        <strain evidence="5">18911</strain>
    </source>
</reference>
<keyword evidence="3" id="KW-1133">Transmembrane helix</keyword>
<dbReference type="GO" id="GO:0052689">
    <property type="term" value="F:carboxylic ester hydrolase activity"/>
    <property type="evidence" value="ECO:0007669"/>
    <property type="project" value="UniProtKB-ARBA"/>
</dbReference>